<organism evidence="2 3">
    <name type="scientific">Phytoactinopolyspora halotolerans</name>
    <dbReference type="NCBI Taxonomy" id="1981512"/>
    <lineage>
        <taxon>Bacteria</taxon>
        <taxon>Bacillati</taxon>
        <taxon>Actinomycetota</taxon>
        <taxon>Actinomycetes</taxon>
        <taxon>Jiangellales</taxon>
        <taxon>Jiangellaceae</taxon>
        <taxon>Phytoactinopolyspora</taxon>
    </lineage>
</organism>
<feature type="region of interest" description="Disordered" evidence="1">
    <location>
        <begin position="26"/>
        <end position="61"/>
    </location>
</feature>
<evidence type="ECO:0000313" key="3">
    <source>
        <dbReference type="Proteomes" id="UP000475214"/>
    </source>
</evidence>
<proteinExistence type="predicted"/>
<dbReference type="EMBL" id="JAAGOA010000003">
    <property type="protein sequence ID" value="NED99716.1"/>
    <property type="molecule type" value="Genomic_DNA"/>
</dbReference>
<name>A0A6L9S3V9_9ACTN</name>
<protein>
    <recommendedName>
        <fullName evidence="4">Lipoprotein</fullName>
    </recommendedName>
</protein>
<dbReference type="Proteomes" id="UP000475214">
    <property type="component" value="Unassembled WGS sequence"/>
</dbReference>
<dbReference type="RefSeq" id="WP_163734100.1">
    <property type="nucleotide sequence ID" value="NZ_JAAGOA010000003.1"/>
</dbReference>
<dbReference type="PROSITE" id="PS51257">
    <property type="entry name" value="PROKAR_LIPOPROTEIN"/>
    <property type="match status" value="1"/>
</dbReference>
<reference evidence="2 3" key="1">
    <citation type="submission" date="2020-02" db="EMBL/GenBank/DDBJ databases">
        <authorList>
            <person name="Li X.-J."/>
            <person name="Han X.-M."/>
        </authorList>
    </citation>
    <scope>NUCLEOTIDE SEQUENCE [LARGE SCALE GENOMIC DNA]</scope>
    <source>
        <strain evidence="2 3">CCTCC AB 2017055</strain>
    </source>
</reference>
<evidence type="ECO:0008006" key="4">
    <source>
        <dbReference type="Google" id="ProtNLM"/>
    </source>
</evidence>
<gene>
    <name evidence="2" type="ORF">G1H10_06005</name>
</gene>
<comment type="caution">
    <text evidence="2">The sequence shown here is derived from an EMBL/GenBank/DDBJ whole genome shotgun (WGS) entry which is preliminary data.</text>
</comment>
<evidence type="ECO:0000256" key="1">
    <source>
        <dbReference type="SAM" id="MobiDB-lite"/>
    </source>
</evidence>
<dbReference type="AlphaFoldDB" id="A0A6L9S3V9"/>
<keyword evidence="3" id="KW-1185">Reference proteome</keyword>
<evidence type="ECO:0000313" key="2">
    <source>
        <dbReference type="EMBL" id="NED99716.1"/>
    </source>
</evidence>
<accession>A0A6L9S3V9</accession>
<sequence length="281" mass="30263">MTGKKTLIPLLGAALAVALTGCGGDDESPFLAENAESQPAEGDSDTTQQGAGNREDPQPSSEYCDLAEEFGNDLLTDAQFDARWRATEIIDSFRAIAHAAPDDAVANDWNAMADVIEEVADLDMSYPGDLENALFELSINEADRFGDIEAVPARLNAHLENGCTFSESQTGDADLGAEPANEYCDQVRPLSHNLVSDVEEVRQPNGVHLGTYLASMFLDIAATAPDDAIAEDWTNLAGRVGSMAGRMHTDSVPDEFQALENDEEFGPIIERLKRHIDTECG</sequence>